<name>A0A8K1D5A3_9PASS</name>
<keyword evidence="2" id="KW-0675">Receptor</keyword>
<dbReference type="EMBL" id="SWJQ01022405">
    <property type="protein sequence ID" value="TRZ04648.1"/>
    <property type="molecule type" value="Genomic_DNA"/>
</dbReference>
<dbReference type="GO" id="GO:0005886">
    <property type="term" value="C:plasma membrane"/>
    <property type="evidence" value="ECO:0007669"/>
    <property type="project" value="TreeGrafter"/>
</dbReference>
<organism evidence="3 4">
    <name type="scientific">Zosterops borbonicus</name>
    <dbReference type="NCBI Taxonomy" id="364589"/>
    <lineage>
        <taxon>Eukaryota</taxon>
        <taxon>Metazoa</taxon>
        <taxon>Chordata</taxon>
        <taxon>Craniata</taxon>
        <taxon>Vertebrata</taxon>
        <taxon>Euteleostomi</taxon>
        <taxon>Archelosauria</taxon>
        <taxon>Archosauria</taxon>
        <taxon>Dinosauria</taxon>
        <taxon>Saurischia</taxon>
        <taxon>Theropoda</taxon>
        <taxon>Coelurosauria</taxon>
        <taxon>Aves</taxon>
        <taxon>Neognathae</taxon>
        <taxon>Neoaves</taxon>
        <taxon>Telluraves</taxon>
        <taxon>Australaves</taxon>
        <taxon>Passeriformes</taxon>
        <taxon>Sylvioidea</taxon>
        <taxon>Zosteropidae</taxon>
        <taxon>Zosterops</taxon>
    </lineage>
</organism>
<sequence>MSGNIFSSLPAGVFDELPSLKVVDFATEYLTCDCHLRWVLRWARERAAQVSERTACAFPRQLRGLSLRAARDGQLRC</sequence>
<dbReference type="InterPro" id="IPR051963">
    <property type="entry name" value="Adhesion_GPCR_A"/>
</dbReference>
<gene>
    <name evidence="3" type="ORF">HGM15179_022459</name>
</gene>
<evidence type="ECO:0000256" key="2">
    <source>
        <dbReference type="ARBA" id="ARBA00023170"/>
    </source>
</evidence>
<accession>A0A8K1D5A3</accession>
<dbReference type="GO" id="GO:0007417">
    <property type="term" value="P:central nervous system development"/>
    <property type="evidence" value="ECO:0007669"/>
    <property type="project" value="TreeGrafter"/>
</dbReference>
<dbReference type="SUPFAM" id="SSF52058">
    <property type="entry name" value="L domain-like"/>
    <property type="match status" value="1"/>
</dbReference>
<dbReference type="GO" id="GO:0002040">
    <property type="term" value="P:sprouting angiogenesis"/>
    <property type="evidence" value="ECO:0007669"/>
    <property type="project" value="TreeGrafter"/>
</dbReference>
<dbReference type="OrthoDB" id="6134459at2759"/>
<dbReference type="Gene3D" id="3.80.10.10">
    <property type="entry name" value="Ribonuclease Inhibitor"/>
    <property type="match status" value="1"/>
</dbReference>
<reference evidence="3" key="1">
    <citation type="submission" date="2019-04" db="EMBL/GenBank/DDBJ databases">
        <title>Genome assembly of Zosterops borbonicus 15179.</title>
        <authorList>
            <person name="Leroy T."/>
            <person name="Anselmetti Y."/>
            <person name="Tilak M.-K."/>
            <person name="Nabholz B."/>
        </authorList>
    </citation>
    <scope>NUCLEOTIDE SEQUENCE</scope>
    <source>
        <strain evidence="3">HGM_15179</strain>
        <tissue evidence="3">Muscle</tissue>
    </source>
</reference>
<dbReference type="InterPro" id="IPR032675">
    <property type="entry name" value="LRR_dom_sf"/>
</dbReference>
<evidence type="ECO:0000313" key="3">
    <source>
        <dbReference type="EMBL" id="TRZ04648.1"/>
    </source>
</evidence>
<keyword evidence="4" id="KW-1185">Reference proteome</keyword>
<feature type="non-terminal residue" evidence="3">
    <location>
        <position position="1"/>
    </location>
</feature>
<comment type="similarity">
    <text evidence="1">Belongs to the G-protein coupled receptor 2 family. Adhesion G-protein coupled receptor (ADGR) subfamily.</text>
</comment>
<dbReference type="PANTHER" id="PTHR45930">
    <property type="entry name" value="G-PROTEIN COUPLED RECEPTOR 124-LIKE PROTEIN"/>
    <property type="match status" value="1"/>
</dbReference>
<dbReference type="GO" id="GO:1990909">
    <property type="term" value="C:Wnt signalosome"/>
    <property type="evidence" value="ECO:0007669"/>
    <property type="project" value="TreeGrafter"/>
</dbReference>
<dbReference type="Proteomes" id="UP000796761">
    <property type="component" value="Unassembled WGS sequence"/>
</dbReference>
<dbReference type="GO" id="GO:0090263">
    <property type="term" value="P:positive regulation of canonical Wnt signaling pathway"/>
    <property type="evidence" value="ECO:0007669"/>
    <property type="project" value="TreeGrafter"/>
</dbReference>
<dbReference type="AlphaFoldDB" id="A0A8K1D5A3"/>
<dbReference type="GO" id="GO:0007166">
    <property type="term" value="P:cell surface receptor signaling pathway"/>
    <property type="evidence" value="ECO:0007669"/>
    <property type="project" value="TreeGrafter"/>
</dbReference>
<comment type="caution">
    <text evidence="3">The sequence shown here is derived from an EMBL/GenBank/DDBJ whole genome shotgun (WGS) entry which is preliminary data.</text>
</comment>
<proteinExistence type="inferred from homology"/>
<evidence type="ECO:0000256" key="1">
    <source>
        <dbReference type="ARBA" id="ARBA00007343"/>
    </source>
</evidence>
<protein>
    <submittedName>
        <fullName evidence="3">Uncharacterized protein</fullName>
    </submittedName>
</protein>
<dbReference type="PANTHER" id="PTHR45930:SF1">
    <property type="entry name" value="ADHESION G PROTEIN-COUPLED RECEPTOR A2"/>
    <property type="match status" value="1"/>
</dbReference>
<evidence type="ECO:0000313" key="4">
    <source>
        <dbReference type="Proteomes" id="UP000796761"/>
    </source>
</evidence>